<dbReference type="HOGENOM" id="CLU_1142508_0_0_1"/>
<feature type="region of interest" description="Disordered" evidence="1">
    <location>
        <begin position="137"/>
        <end position="159"/>
    </location>
</feature>
<evidence type="ECO:0000256" key="1">
    <source>
        <dbReference type="SAM" id="MobiDB-lite"/>
    </source>
</evidence>
<protein>
    <submittedName>
        <fullName evidence="2">Uncharacterized protein</fullName>
    </submittedName>
</protein>
<dbReference type="GeneID" id="26259769"/>
<reference evidence="2 3" key="1">
    <citation type="journal article" date="2013" name="PLoS Genet.">
        <title>Comparative genome structure, secondary metabolite, and effector coding capacity across Cochliobolus pathogens.</title>
        <authorList>
            <person name="Condon B.J."/>
            <person name="Leng Y."/>
            <person name="Wu D."/>
            <person name="Bushley K.E."/>
            <person name="Ohm R.A."/>
            <person name="Otillar R."/>
            <person name="Martin J."/>
            <person name="Schackwitz W."/>
            <person name="Grimwood J."/>
            <person name="MohdZainudin N."/>
            <person name="Xue C."/>
            <person name="Wang R."/>
            <person name="Manning V.A."/>
            <person name="Dhillon B."/>
            <person name="Tu Z.J."/>
            <person name="Steffenson B.J."/>
            <person name="Salamov A."/>
            <person name="Sun H."/>
            <person name="Lowry S."/>
            <person name="LaButti K."/>
            <person name="Han J."/>
            <person name="Copeland A."/>
            <person name="Lindquist E."/>
            <person name="Barry K."/>
            <person name="Schmutz J."/>
            <person name="Baker S.E."/>
            <person name="Ciuffetti L.M."/>
            <person name="Grigoriev I.V."/>
            <person name="Zhong S."/>
            <person name="Turgeon B.G."/>
        </authorList>
    </citation>
    <scope>NUCLEOTIDE SEQUENCE [LARGE SCALE GENOMIC DNA]</scope>
    <source>
        <strain evidence="2 3">FI3</strain>
    </source>
</reference>
<dbReference type="EMBL" id="KI968715">
    <property type="protein sequence ID" value="EUN29057.1"/>
    <property type="molecule type" value="Genomic_DNA"/>
</dbReference>
<organism evidence="2 3">
    <name type="scientific">Bipolaris victoriae (strain FI3)</name>
    <name type="common">Victoria blight of oats agent</name>
    <name type="synonym">Cochliobolus victoriae</name>
    <dbReference type="NCBI Taxonomy" id="930091"/>
    <lineage>
        <taxon>Eukaryota</taxon>
        <taxon>Fungi</taxon>
        <taxon>Dikarya</taxon>
        <taxon>Ascomycota</taxon>
        <taxon>Pezizomycotina</taxon>
        <taxon>Dothideomycetes</taxon>
        <taxon>Pleosporomycetidae</taxon>
        <taxon>Pleosporales</taxon>
        <taxon>Pleosporineae</taxon>
        <taxon>Pleosporaceae</taxon>
        <taxon>Bipolaris</taxon>
    </lineage>
</organism>
<keyword evidence="3" id="KW-1185">Reference proteome</keyword>
<sequence length="243" mass="27179">MSNLSNQQDPSPAPDPRNAVPLLTVLRQELGLNWELYKEFLVSIKTAILVGDNAAPLINQMEPLIQNRVCQIAHQGILFLLKELEMKCRAEGKTTAVSQSPPLNANRPSMPHPVANMVPRPLLSPKPSVGGVVRNYPSQNVSTSRARPVPTPVPNRPRSNVATAIRNQPRSHQASQSTPRYDTVMFIDPTFKCDVQEFFGFAGRPRITDTSYHGFDSVPIYKPDVDDLAFWRKKVEAERKDDM</sequence>
<accession>W7EYI3</accession>
<name>W7EYI3_BIPV3</name>
<dbReference type="AlphaFoldDB" id="W7EYI3"/>
<dbReference type="Proteomes" id="UP000054337">
    <property type="component" value="Unassembled WGS sequence"/>
</dbReference>
<evidence type="ECO:0000313" key="2">
    <source>
        <dbReference type="EMBL" id="EUN29057.1"/>
    </source>
</evidence>
<evidence type="ECO:0000313" key="3">
    <source>
        <dbReference type="Proteomes" id="UP000054337"/>
    </source>
</evidence>
<dbReference type="OrthoDB" id="3693579at2759"/>
<dbReference type="RefSeq" id="XP_014558677.1">
    <property type="nucleotide sequence ID" value="XM_014703191.1"/>
</dbReference>
<proteinExistence type="predicted"/>
<gene>
    <name evidence="2" type="ORF">COCVIDRAFT_93812</name>
</gene>